<dbReference type="CDD" id="cd02005">
    <property type="entry name" value="TPP_PDC_IPDC"/>
    <property type="match status" value="1"/>
</dbReference>
<dbReference type="PANTHER" id="PTHR43452">
    <property type="entry name" value="PYRUVATE DECARBOXYLASE"/>
    <property type="match status" value="1"/>
</dbReference>
<dbReference type="Pfam" id="PF02776">
    <property type="entry name" value="TPP_enzyme_N"/>
    <property type="match status" value="1"/>
</dbReference>
<dbReference type="FunFam" id="3.40.50.970:FF:000024">
    <property type="entry name" value="Pyruvate decarboxylase isozyme"/>
    <property type="match status" value="1"/>
</dbReference>
<feature type="domain" description="AMP-binding enzyme C-terminal" evidence="15">
    <location>
        <begin position="1059"/>
        <end position="1142"/>
    </location>
</feature>
<evidence type="ECO:0000313" key="17">
    <source>
        <dbReference type="Proteomes" id="UP001147695"/>
    </source>
</evidence>
<dbReference type="PROSITE" id="PS00455">
    <property type="entry name" value="AMP_BINDING"/>
    <property type="match status" value="1"/>
</dbReference>
<dbReference type="SUPFAM" id="SSF56801">
    <property type="entry name" value="Acetyl-CoA synthetase-like"/>
    <property type="match status" value="1"/>
</dbReference>
<evidence type="ECO:0000259" key="13">
    <source>
        <dbReference type="Pfam" id="PF02775"/>
    </source>
</evidence>
<dbReference type="GO" id="GO:0030976">
    <property type="term" value="F:thiamine pyrophosphate binding"/>
    <property type="evidence" value="ECO:0007669"/>
    <property type="project" value="InterPro"/>
</dbReference>
<dbReference type="AlphaFoldDB" id="A0A9W9QAM7"/>
<dbReference type="Gene3D" id="3.30.300.30">
    <property type="match status" value="1"/>
</dbReference>
<dbReference type="SUPFAM" id="SSF52518">
    <property type="entry name" value="Thiamin diphosphate-binding fold (THDP-binding)"/>
    <property type="match status" value="2"/>
</dbReference>
<comment type="caution">
    <text evidence="16">The sequence shown here is derived from an EMBL/GenBank/DDBJ whole genome shotgun (WGS) entry which is preliminary data.</text>
</comment>
<dbReference type="PANTHER" id="PTHR43452:SF30">
    <property type="entry name" value="PYRUVATE DECARBOXYLASE ISOZYME 1-RELATED"/>
    <property type="match status" value="1"/>
</dbReference>
<feature type="domain" description="Thiamine pyrophosphate enzyme central" evidence="11">
    <location>
        <begin position="192"/>
        <end position="315"/>
    </location>
</feature>
<dbReference type="SUPFAM" id="SSF52467">
    <property type="entry name" value="DHS-like NAD/FAD-binding domain"/>
    <property type="match status" value="1"/>
</dbReference>
<gene>
    <name evidence="16" type="ORF">N7452_010511</name>
</gene>
<evidence type="ECO:0000256" key="4">
    <source>
        <dbReference type="ARBA" id="ARBA00013202"/>
    </source>
</evidence>
<dbReference type="CDD" id="cd07038">
    <property type="entry name" value="TPP_PYR_PDC_IPDC_like"/>
    <property type="match status" value="1"/>
</dbReference>
<evidence type="ECO:0000256" key="5">
    <source>
        <dbReference type="ARBA" id="ARBA00014422"/>
    </source>
</evidence>
<evidence type="ECO:0000256" key="8">
    <source>
        <dbReference type="ARBA" id="ARBA00022842"/>
    </source>
</evidence>
<accession>A0A9W9QAM7</accession>
<dbReference type="Proteomes" id="UP001147695">
    <property type="component" value="Unassembled WGS sequence"/>
</dbReference>
<keyword evidence="7" id="KW-0210">Decarboxylase</keyword>
<keyword evidence="9" id="KW-0786">Thiamine pyrophosphate</keyword>
<evidence type="ECO:0000256" key="6">
    <source>
        <dbReference type="ARBA" id="ARBA00022723"/>
    </source>
</evidence>
<keyword evidence="8" id="KW-0460">Magnesium</keyword>
<dbReference type="InterPro" id="IPR012000">
    <property type="entry name" value="Thiamin_PyroP_enz_cen_dom"/>
</dbReference>
<evidence type="ECO:0000259" key="14">
    <source>
        <dbReference type="Pfam" id="PF02776"/>
    </source>
</evidence>
<comment type="cofactor">
    <cofactor evidence="2">
        <name>thiamine diphosphate</name>
        <dbReference type="ChEBI" id="CHEBI:58937"/>
    </cofactor>
</comment>
<dbReference type="InterPro" id="IPR011766">
    <property type="entry name" value="TPP_enzyme_TPP-bd"/>
</dbReference>
<dbReference type="InterPro" id="IPR012001">
    <property type="entry name" value="Thiamin_PyroP_enz_TPP-bd_dom"/>
</dbReference>
<feature type="domain" description="Thiamine pyrophosphate enzyme TPP-binding" evidence="13">
    <location>
        <begin position="441"/>
        <end position="517"/>
    </location>
</feature>
<evidence type="ECO:0000259" key="15">
    <source>
        <dbReference type="Pfam" id="PF13193"/>
    </source>
</evidence>
<dbReference type="InterPro" id="IPR000873">
    <property type="entry name" value="AMP-dep_synth/lig_dom"/>
</dbReference>
<evidence type="ECO:0000256" key="1">
    <source>
        <dbReference type="ARBA" id="ARBA00001041"/>
    </source>
</evidence>
<dbReference type="InterPro" id="IPR029035">
    <property type="entry name" value="DHS-like_NAD/FAD-binding_dom"/>
</dbReference>
<dbReference type="Pfam" id="PF02775">
    <property type="entry name" value="TPP_enzyme_C"/>
    <property type="match status" value="1"/>
</dbReference>
<dbReference type="InterPro" id="IPR042099">
    <property type="entry name" value="ANL_N_sf"/>
</dbReference>
<keyword evidence="10" id="KW-0456">Lyase</keyword>
<evidence type="ECO:0000256" key="9">
    <source>
        <dbReference type="ARBA" id="ARBA00023052"/>
    </source>
</evidence>
<proteinExistence type="inferred from homology"/>
<name>A0A9W9QAM7_PENBR</name>
<dbReference type="GO" id="GO:0000949">
    <property type="term" value="P:aromatic amino acid family catabolic process to alcohol via Ehrlich pathway"/>
    <property type="evidence" value="ECO:0007669"/>
    <property type="project" value="TreeGrafter"/>
</dbReference>
<dbReference type="GO" id="GO:0005634">
    <property type="term" value="C:nucleus"/>
    <property type="evidence" value="ECO:0007669"/>
    <property type="project" value="TreeGrafter"/>
</dbReference>
<dbReference type="Pfam" id="PF00205">
    <property type="entry name" value="TPP_enzyme_M"/>
    <property type="match status" value="1"/>
</dbReference>
<feature type="domain" description="Thiamine pyrophosphate enzyme N-terminal TPP-binding" evidence="14">
    <location>
        <begin position="3"/>
        <end position="102"/>
    </location>
</feature>
<dbReference type="Pfam" id="PF13193">
    <property type="entry name" value="AMP-binding_C"/>
    <property type="match status" value="1"/>
</dbReference>
<reference evidence="16" key="1">
    <citation type="submission" date="2022-12" db="EMBL/GenBank/DDBJ databases">
        <authorList>
            <person name="Petersen C."/>
        </authorList>
    </citation>
    <scope>NUCLEOTIDE SEQUENCE</scope>
    <source>
        <strain evidence="16">IBT 35673</strain>
    </source>
</reference>
<organism evidence="16 17">
    <name type="scientific">Penicillium brevicompactum</name>
    <dbReference type="NCBI Taxonomy" id="5074"/>
    <lineage>
        <taxon>Eukaryota</taxon>
        <taxon>Fungi</taxon>
        <taxon>Dikarya</taxon>
        <taxon>Ascomycota</taxon>
        <taxon>Pezizomycotina</taxon>
        <taxon>Eurotiomycetes</taxon>
        <taxon>Eurotiomycetidae</taxon>
        <taxon>Eurotiales</taxon>
        <taxon>Aspergillaceae</taxon>
        <taxon>Penicillium</taxon>
    </lineage>
</organism>
<dbReference type="Gene3D" id="3.40.50.1220">
    <property type="entry name" value="TPP-binding domain"/>
    <property type="match status" value="1"/>
</dbReference>
<evidence type="ECO:0000259" key="12">
    <source>
        <dbReference type="Pfam" id="PF00501"/>
    </source>
</evidence>
<dbReference type="InterPro" id="IPR020845">
    <property type="entry name" value="AMP-binding_CS"/>
</dbReference>
<dbReference type="GO" id="GO:0000287">
    <property type="term" value="F:magnesium ion binding"/>
    <property type="evidence" value="ECO:0007669"/>
    <property type="project" value="InterPro"/>
</dbReference>
<dbReference type="InterPro" id="IPR047214">
    <property type="entry name" value="TPP_PDC_IPDC"/>
</dbReference>
<sequence>MQIKNIGIDSVHGVPGDFNLVALDYVEKCNLQWVGNCNELNAGYAADGYARVNGISALMTVMGVGELSALNAIAGAFAEYVPIIHVIGKPSREAQKNKLCVHHSLGDGQFDVFEEMSRKVSCLTVSIDDVQTAPALIDEAIRTCWVQSRPVSIYIPCDMFRLPIPCHTLRKQPMLSRELPLDNVRAFEQLVDMATKEIRQATNPVILVGGYGIQNGAKQELEDFLNQVRFPLFAAGSGLAMVDSRLPHYVGLYVGSCSSPQALKIMGSADLVICIGNIQSDLSTSGFSGFVDHSKLIEIERTKSKVKGRVFERVHVNNVLQALTSKLCTSSHLAIRPVCVESSLHTGVTKGVAQIETSVTSVGQETMLKSGLRLLKSIQSSVNPFQYFWTKATHETDYAVEKSNLITHDWLWTSLGKWLRAGDIILTETGTSSFGIWNTTMPPDSIFMAQYLWSSIGYTVGACQGAAQAARDSANAQRRTILFIGDGSLQCGCQELSTIIRQGLKPIIFVICNNGYTVERLIHGEKQIYNDIQPWNHRLLPAVFGAAPDTYQTYRVETTAELDALWRCKDFTDCSVLQLVEFSRNDAITNMDSSCAVVKGPTESPLWLSTTVGDIFNKQAAKFGSKEIAVFPWQGVRLSYAELAERGKLVARALLHVGVRSNDCVAILAGNRSEYLEVAVGGALIGCSVLVLHTTYKPWELQTALEKTKCRALFLASCIGTRSMNQHFELLCSPATRSILAGLVRIISLGDGPCLEQTALNEDYESFLSSAPRTPESEILYDATLGSVQASDVASLQFTSGTTGAAKASMLTHVNILNNARFVGDNLELTEEDIICCPPPLFHCFGLVMGFLACLIHGCTIVYPSDHFDADVVLDSIVEEKCTALYGVPTMFIAELEANQARKRNIQSLRKGLAAGSVVPLTLMNKLKDQMGIETVLIAYGMTETSPVTFMSKFEDPVEMRVATVGRIMPHTSAKVVDKAGRVLDKGERGELCTSGYVLQRGYLDDEAKTNEVMKRDEDGVLWMHTGDEGMIDDLGYCHITGRIKDIIIRGGENIFPVEIEERLLGHPSIAEACVVGTPDRKYGEVVGCFLKASEGTICRPGLQEIQDWVMSSMGWSRTPQVVFWVGPDGICLDFPKTGSGKHQKHLLRELAAGYCKTHSVGVRNDQ</sequence>
<evidence type="ECO:0000256" key="3">
    <source>
        <dbReference type="ARBA" id="ARBA00007812"/>
    </source>
</evidence>
<dbReference type="Gene3D" id="3.40.50.970">
    <property type="match status" value="2"/>
</dbReference>
<dbReference type="GO" id="GO:0004737">
    <property type="term" value="F:pyruvate decarboxylase activity"/>
    <property type="evidence" value="ECO:0007669"/>
    <property type="project" value="UniProtKB-EC"/>
</dbReference>
<keyword evidence="6" id="KW-0479">Metal-binding</keyword>
<dbReference type="Gene3D" id="3.40.50.12780">
    <property type="entry name" value="N-terminal domain of ligase-like"/>
    <property type="match status" value="1"/>
</dbReference>
<dbReference type="InterPro" id="IPR047213">
    <property type="entry name" value="TPP_PYR_PDC_IPDC-like"/>
</dbReference>
<comment type="catalytic activity">
    <reaction evidence="1">
        <text>a 2-oxocarboxylate + H(+) = an aldehyde + CO2</text>
        <dbReference type="Rhea" id="RHEA:11628"/>
        <dbReference type="ChEBI" id="CHEBI:15378"/>
        <dbReference type="ChEBI" id="CHEBI:16526"/>
        <dbReference type="ChEBI" id="CHEBI:17478"/>
        <dbReference type="ChEBI" id="CHEBI:35179"/>
        <dbReference type="EC" id="4.1.1.1"/>
    </reaction>
</comment>
<evidence type="ECO:0000256" key="7">
    <source>
        <dbReference type="ARBA" id="ARBA00022793"/>
    </source>
</evidence>
<evidence type="ECO:0000313" key="16">
    <source>
        <dbReference type="EMBL" id="KAJ5330121.1"/>
    </source>
</evidence>
<comment type="similarity">
    <text evidence="3">Belongs to the TPP enzyme family.</text>
</comment>
<dbReference type="GO" id="GO:0005829">
    <property type="term" value="C:cytosol"/>
    <property type="evidence" value="ECO:0007669"/>
    <property type="project" value="TreeGrafter"/>
</dbReference>
<protein>
    <recommendedName>
        <fullName evidence="5">Pyruvate decarboxylase</fullName>
        <ecNumber evidence="4">4.1.1.1</ecNumber>
    </recommendedName>
</protein>
<dbReference type="EC" id="4.1.1.1" evidence="4"/>
<dbReference type="InterPro" id="IPR012110">
    <property type="entry name" value="PDC/IPDC-like"/>
</dbReference>
<reference evidence="16" key="2">
    <citation type="journal article" date="2023" name="IMA Fungus">
        <title>Comparative genomic study of the Penicillium genus elucidates a diverse pangenome and 15 lateral gene transfer events.</title>
        <authorList>
            <person name="Petersen C."/>
            <person name="Sorensen T."/>
            <person name="Nielsen M.R."/>
            <person name="Sondergaard T.E."/>
            <person name="Sorensen J.L."/>
            <person name="Fitzpatrick D.A."/>
            <person name="Frisvad J.C."/>
            <person name="Nielsen K.L."/>
        </authorList>
    </citation>
    <scope>NUCLEOTIDE SEQUENCE</scope>
    <source>
        <strain evidence="16">IBT 35673</strain>
    </source>
</reference>
<evidence type="ECO:0000259" key="11">
    <source>
        <dbReference type="Pfam" id="PF00205"/>
    </source>
</evidence>
<feature type="domain" description="AMP-dependent synthetase/ligase" evidence="12">
    <location>
        <begin position="616"/>
        <end position="1004"/>
    </location>
</feature>
<dbReference type="EMBL" id="JAPZBQ010000005">
    <property type="protein sequence ID" value="KAJ5330121.1"/>
    <property type="molecule type" value="Genomic_DNA"/>
</dbReference>
<evidence type="ECO:0000256" key="2">
    <source>
        <dbReference type="ARBA" id="ARBA00001964"/>
    </source>
</evidence>
<evidence type="ECO:0000256" key="10">
    <source>
        <dbReference type="ARBA" id="ARBA00023239"/>
    </source>
</evidence>
<dbReference type="Pfam" id="PF00501">
    <property type="entry name" value="AMP-binding"/>
    <property type="match status" value="1"/>
</dbReference>
<dbReference type="InterPro" id="IPR025110">
    <property type="entry name" value="AMP-bd_C"/>
</dbReference>
<dbReference type="FunFam" id="3.40.50.970:FF:000019">
    <property type="entry name" value="Pyruvate decarboxylase isozyme"/>
    <property type="match status" value="1"/>
</dbReference>
<dbReference type="InterPro" id="IPR045851">
    <property type="entry name" value="AMP-bd_C_sf"/>
</dbReference>
<dbReference type="InterPro" id="IPR029061">
    <property type="entry name" value="THDP-binding"/>
</dbReference>